<keyword evidence="2" id="KW-1185">Reference proteome</keyword>
<dbReference type="EMBL" id="ML220114">
    <property type="protein sequence ID" value="TGZ82657.1"/>
    <property type="molecule type" value="Genomic_DNA"/>
</dbReference>
<protein>
    <submittedName>
        <fullName evidence="1">Uncharacterized protein</fullName>
    </submittedName>
</protein>
<organism evidence="1 2">
    <name type="scientific">Ascodesmis nigricans</name>
    <dbReference type="NCBI Taxonomy" id="341454"/>
    <lineage>
        <taxon>Eukaryota</taxon>
        <taxon>Fungi</taxon>
        <taxon>Dikarya</taxon>
        <taxon>Ascomycota</taxon>
        <taxon>Pezizomycotina</taxon>
        <taxon>Pezizomycetes</taxon>
        <taxon>Pezizales</taxon>
        <taxon>Ascodesmidaceae</taxon>
        <taxon>Ascodesmis</taxon>
    </lineage>
</organism>
<proteinExistence type="predicted"/>
<sequence length="218" mass="25116">MPAFYWHSRRTCLFSRLSSSSVSKPTPEGPTTPTFTTTMDEFLASHFIRNPASMSSESATETLRHVVRGSRLPQLYPVWKQLARENVDSRFSPNKIPLHKYFHAPTCPKTRLYQFYPWETIMKEDVGYINSGHRPRVLPHEKPLLPNHEADFQQARSRLRESVSRTAQTAVIYPSRFGWVGLSIPCIVLHGKNTIQTEDIDTVVIHHHRGESLRHPQC</sequence>
<name>A0A4S2N0V3_9PEZI</name>
<evidence type="ECO:0000313" key="1">
    <source>
        <dbReference type="EMBL" id="TGZ82657.1"/>
    </source>
</evidence>
<dbReference type="InParanoid" id="A0A4S2N0V3"/>
<dbReference type="AlphaFoldDB" id="A0A4S2N0V3"/>
<reference evidence="1 2" key="1">
    <citation type="submission" date="2019-04" db="EMBL/GenBank/DDBJ databases">
        <title>Comparative genomics and transcriptomics to analyze fruiting body development in filamentous ascomycetes.</title>
        <authorList>
            <consortium name="DOE Joint Genome Institute"/>
            <person name="Lutkenhaus R."/>
            <person name="Traeger S."/>
            <person name="Breuer J."/>
            <person name="Kuo A."/>
            <person name="Lipzen A."/>
            <person name="Pangilinan J."/>
            <person name="Dilworth D."/>
            <person name="Sandor L."/>
            <person name="Poggeler S."/>
            <person name="Barry K."/>
            <person name="Grigoriev I.V."/>
            <person name="Nowrousian M."/>
        </authorList>
    </citation>
    <scope>NUCLEOTIDE SEQUENCE [LARGE SCALE GENOMIC DNA]</scope>
    <source>
        <strain evidence="1 2">CBS 389.68</strain>
    </source>
</reference>
<evidence type="ECO:0000313" key="2">
    <source>
        <dbReference type="Proteomes" id="UP000298138"/>
    </source>
</evidence>
<dbReference type="Proteomes" id="UP000298138">
    <property type="component" value="Unassembled WGS sequence"/>
</dbReference>
<gene>
    <name evidence="1" type="ORF">EX30DRAFT_383907</name>
</gene>
<accession>A0A4S2N0V3</accession>